<sequence>MYSYLSTLARSSSPSLDAEHDHDPSLTPAAAFAKGWDAALQHILALPSPERAKLLRTRRRYPVDSDESDSGSDDGHERVRREGALMRRADALARWAADMQQREDALRCHEIGANRDALRAARELQVREEEVCRREEAAVRRAEELSRAEEAARAREEAGALREDEALRVQRVLLRLRTAALNEEIATPTPRAQVQTPTPRPKKKNAKLRKREREEREKRAIAQQLVQEEVDMWWCDLLLEESDAVREHDRWRKETARARDERGVMRRNSRAGRVEKFSVMRESLKARRVGKALGRKSKSAHMYSYWQVAA</sequence>
<name>A0ACB8RZ72_9AGAM</name>
<dbReference type="EMBL" id="MU275880">
    <property type="protein sequence ID" value="KAI0048915.1"/>
    <property type="molecule type" value="Genomic_DNA"/>
</dbReference>
<proteinExistence type="predicted"/>
<protein>
    <submittedName>
        <fullName evidence="1">Uncharacterized protein</fullName>
    </submittedName>
</protein>
<reference evidence="1" key="2">
    <citation type="journal article" date="2022" name="New Phytol.">
        <title>Evolutionary transition to the ectomycorrhizal habit in the genomes of a hyperdiverse lineage of mushroom-forming fungi.</title>
        <authorList>
            <person name="Looney B."/>
            <person name="Miyauchi S."/>
            <person name="Morin E."/>
            <person name="Drula E."/>
            <person name="Courty P.E."/>
            <person name="Kohler A."/>
            <person name="Kuo A."/>
            <person name="LaButti K."/>
            <person name="Pangilinan J."/>
            <person name="Lipzen A."/>
            <person name="Riley R."/>
            <person name="Andreopoulos W."/>
            <person name="He G."/>
            <person name="Johnson J."/>
            <person name="Nolan M."/>
            <person name="Tritt A."/>
            <person name="Barry K.W."/>
            <person name="Grigoriev I.V."/>
            <person name="Nagy L.G."/>
            <person name="Hibbett D."/>
            <person name="Henrissat B."/>
            <person name="Matheny P.B."/>
            <person name="Labbe J."/>
            <person name="Martin F.M."/>
        </authorList>
    </citation>
    <scope>NUCLEOTIDE SEQUENCE</scope>
    <source>
        <strain evidence="1">FP105234-sp</strain>
    </source>
</reference>
<comment type="caution">
    <text evidence="1">The sequence shown here is derived from an EMBL/GenBank/DDBJ whole genome shotgun (WGS) entry which is preliminary data.</text>
</comment>
<gene>
    <name evidence="1" type="ORF">FA95DRAFT_988085</name>
</gene>
<reference evidence="1" key="1">
    <citation type="submission" date="2021-02" db="EMBL/GenBank/DDBJ databases">
        <authorList>
            <consortium name="DOE Joint Genome Institute"/>
            <person name="Ahrendt S."/>
            <person name="Looney B.P."/>
            <person name="Miyauchi S."/>
            <person name="Morin E."/>
            <person name="Drula E."/>
            <person name="Courty P.E."/>
            <person name="Chicoki N."/>
            <person name="Fauchery L."/>
            <person name="Kohler A."/>
            <person name="Kuo A."/>
            <person name="Labutti K."/>
            <person name="Pangilinan J."/>
            <person name="Lipzen A."/>
            <person name="Riley R."/>
            <person name="Andreopoulos W."/>
            <person name="He G."/>
            <person name="Johnson J."/>
            <person name="Barry K.W."/>
            <person name="Grigoriev I.V."/>
            <person name="Nagy L."/>
            <person name="Hibbett D."/>
            <person name="Henrissat B."/>
            <person name="Matheny P.B."/>
            <person name="Labbe J."/>
            <person name="Martin F."/>
        </authorList>
    </citation>
    <scope>NUCLEOTIDE SEQUENCE</scope>
    <source>
        <strain evidence="1">FP105234-sp</strain>
    </source>
</reference>
<dbReference type="Proteomes" id="UP000814033">
    <property type="component" value="Unassembled WGS sequence"/>
</dbReference>
<organism evidence="1 2">
    <name type="scientific">Auriscalpium vulgare</name>
    <dbReference type="NCBI Taxonomy" id="40419"/>
    <lineage>
        <taxon>Eukaryota</taxon>
        <taxon>Fungi</taxon>
        <taxon>Dikarya</taxon>
        <taxon>Basidiomycota</taxon>
        <taxon>Agaricomycotina</taxon>
        <taxon>Agaricomycetes</taxon>
        <taxon>Russulales</taxon>
        <taxon>Auriscalpiaceae</taxon>
        <taxon>Auriscalpium</taxon>
    </lineage>
</organism>
<evidence type="ECO:0000313" key="2">
    <source>
        <dbReference type="Proteomes" id="UP000814033"/>
    </source>
</evidence>
<keyword evidence="2" id="KW-1185">Reference proteome</keyword>
<accession>A0ACB8RZ72</accession>
<evidence type="ECO:0000313" key="1">
    <source>
        <dbReference type="EMBL" id="KAI0048915.1"/>
    </source>
</evidence>